<dbReference type="EC" id="1.5.1.36" evidence="4"/>
<keyword evidence="4" id="KW-0503">Monooxygenase</keyword>
<dbReference type="AlphaFoldDB" id="A0A449D037"/>
<protein>
    <submittedName>
        <fullName evidence="4">Flavin-dependent monooxygenase, reductase subunit HsaB</fullName>
        <ecNumber evidence="4">1.5.1.36</ecNumber>
    </submittedName>
</protein>
<evidence type="ECO:0000256" key="1">
    <source>
        <dbReference type="ARBA" id="ARBA00008898"/>
    </source>
</evidence>
<dbReference type="Gene3D" id="3.10.450.50">
    <property type="match status" value="1"/>
</dbReference>
<dbReference type="SMART" id="SM00903">
    <property type="entry name" value="Flavin_Reduct"/>
    <property type="match status" value="1"/>
</dbReference>
<dbReference type="PANTHER" id="PTHR30466:SF11">
    <property type="entry name" value="FLAVIN-DEPENDENT MONOOXYGENASE, REDUCTASE SUBUNIT HSAB"/>
    <property type="match status" value="1"/>
</dbReference>
<comment type="similarity">
    <text evidence="1">Belongs to the non-flavoprotein flavin reductase family.</text>
</comment>
<gene>
    <name evidence="4" type="primary">hsaB_2</name>
    <name evidence="4" type="ORF">NCTC12391_00422</name>
</gene>
<dbReference type="InterPro" id="IPR050268">
    <property type="entry name" value="NADH-dep_flavin_reductase"/>
</dbReference>
<dbReference type="EMBL" id="CAACXN010000010">
    <property type="protein sequence ID" value="VEW10848.1"/>
    <property type="molecule type" value="Genomic_DNA"/>
</dbReference>
<dbReference type="PANTHER" id="PTHR30466">
    <property type="entry name" value="FLAVIN REDUCTASE"/>
    <property type="match status" value="1"/>
</dbReference>
<dbReference type="GO" id="GO:0004497">
    <property type="term" value="F:monooxygenase activity"/>
    <property type="evidence" value="ECO:0007669"/>
    <property type="project" value="UniProtKB-KW"/>
</dbReference>
<sequence length="328" mass="35478">MVSGMQETQNAALSGVKKTISDAWHAVWDTDDLDAFDALVTDDYVRVSTNSGQEKDAAAIKEEIGEIRAAFPDLTTTIDHILIEGDEGAIYWRSVGTFTEPMGDIPPTGQQVTTHGSNLITLDGDRIARETVTWDAHELLADLGLKSLSSAFEVAPDDVVTADLTGSPTKDSLKAFNRQFITGVTVVTTTDDEGRPRGLAVNSYNSVSLDPPLVLVCVQKTSSTYPALFRSTHMGINIMSRNQRDTIGVFASKAPDKFATLDWHPAAGGSPLIDGSSASIEVEIKERFQALTHTVFIGRVKSAETSEDSPMIYKAGRFFDSEDLTSLD</sequence>
<dbReference type="InterPro" id="IPR009959">
    <property type="entry name" value="Cyclase_SnoaL-like"/>
</dbReference>
<dbReference type="Proteomes" id="UP000386281">
    <property type="component" value="Unassembled WGS sequence"/>
</dbReference>
<dbReference type="GO" id="GO:0042602">
    <property type="term" value="F:riboflavin reductase (NADPH) activity"/>
    <property type="evidence" value="ECO:0007669"/>
    <property type="project" value="TreeGrafter"/>
</dbReference>
<evidence type="ECO:0000313" key="4">
    <source>
        <dbReference type="EMBL" id="VEW10848.1"/>
    </source>
</evidence>
<dbReference type="Gene3D" id="2.30.110.10">
    <property type="entry name" value="Electron Transport, Fmn-binding Protein, Chain A"/>
    <property type="match status" value="1"/>
</dbReference>
<feature type="domain" description="Flavin reductase like" evidence="3">
    <location>
        <begin position="177"/>
        <end position="320"/>
    </location>
</feature>
<dbReference type="SUPFAM" id="SSF50475">
    <property type="entry name" value="FMN-binding split barrel"/>
    <property type="match status" value="1"/>
</dbReference>
<dbReference type="InterPro" id="IPR032710">
    <property type="entry name" value="NTF2-like_dom_sf"/>
</dbReference>
<dbReference type="Pfam" id="PF07366">
    <property type="entry name" value="SnoaL"/>
    <property type="match status" value="1"/>
</dbReference>
<dbReference type="GO" id="GO:0010181">
    <property type="term" value="F:FMN binding"/>
    <property type="evidence" value="ECO:0007669"/>
    <property type="project" value="InterPro"/>
</dbReference>
<accession>A0A449D037</accession>
<dbReference type="SUPFAM" id="SSF54427">
    <property type="entry name" value="NTF2-like"/>
    <property type="match status" value="1"/>
</dbReference>
<evidence type="ECO:0000259" key="3">
    <source>
        <dbReference type="SMART" id="SM00903"/>
    </source>
</evidence>
<evidence type="ECO:0000313" key="5">
    <source>
        <dbReference type="Proteomes" id="UP000386281"/>
    </source>
</evidence>
<evidence type="ECO:0000256" key="2">
    <source>
        <dbReference type="ARBA" id="ARBA00023002"/>
    </source>
</evidence>
<dbReference type="Pfam" id="PF01613">
    <property type="entry name" value="Flavin_Reduct"/>
    <property type="match status" value="1"/>
</dbReference>
<dbReference type="InterPro" id="IPR012349">
    <property type="entry name" value="Split_barrel_FMN-bd"/>
</dbReference>
<keyword evidence="2 4" id="KW-0560">Oxidoreductase</keyword>
<organism evidence="4 5">
    <name type="scientific">Brevibacterium casei</name>
    <dbReference type="NCBI Taxonomy" id="33889"/>
    <lineage>
        <taxon>Bacteria</taxon>
        <taxon>Bacillati</taxon>
        <taxon>Actinomycetota</taxon>
        <taxon>Actinomycetes</taxon>
        <taxon>Micrococcales</taxon>
        <taxon>Brevibacteriaceae</taxon>
        <taxon>Brevibacterium</taxon>
    </lineage>
</organism>
<proteinExistence type="inferred from homology"/>
<dbReference type="GO" id="GO:0036382">
    <property type="term" value="F:flavin reductase (NADH) activity"/>
    <property type="evidence" value="ECO:0007669"/>
    <property type="project" value="UniProtKB-EC"/>
</dbReference>
<dbReference type="InterPro" id="IPR002563">
    <property type="entry name" value="Flavin_Rdtase-like_dom"/>
</dbReference>
<reference evidence="4 5" key="1">
    <citation type="submission" date="2019-02" db="EMBL/GenBank/DDBJ databases">
        <authorList>
            <consortium name="Pathogen Informatics"/>
        </authorList>
    </citation>
    <scope>NUCLEOTIDE SEQUENCE [LARGE SCALE GENOMIC DNA]</scope>
    <source>
        <strain evidence="4 5">3012STDY7078520</strain>
    </source>
</reference>
<name>A0A449D037_9MICO</name>
<dbReference type="GO" id="GO:0030638">
    <property type="term" value="P:polyketide metabolic process"/>
    <property type="evidence" value="ECO:0007669"/>
    <property type="project" value="InterPro"/>
</dbReference>